<dbReference type="GO" id="GO:0050839">
    <property type="term" value="F:cell adhesion molecule binding"/>
    <property type="evidence" value="ECO:0007669"/>
    <property type="project" value="TreeGrafter"/>
</dbReference>
<dbReference type="SMART" id="SM00409">
    <property type="entry name" value="IG"/>
    <property type="match status" value="1"/>
</dbReference>
<organism evidence="9 10">
    <name type="scientific">Holothuria leucospilota</name>
    <name type="common">Black long sea cucumber</name>
    <name type="synonym">Mertensiothuria leucospilota</name>
    <dbReference type="NCBI Taxonomy" id="206669"/>
    <lineage>
        <taxon>Eukaryota</taxon>
        <taxon>Metazoa</taxon>
        <taxon>Echinodermata</taxon>
        <taxon>Eleutherozoa</taxon>
        <taxon>Echinozoa</taxon>
        <taxon>Holothuroidea</taxon>
        <taxon>Aspidochirotacea</taxon>
        <taxon>Aspidochirotida</taxon>
        <taxon>Holothuriidae</taxon>
        <taxon>Holothuria</taxon>
    </lineage>
</organism>
<feature type="domain" description="Immunoglobulin" evidence="8">
    <location>
        <begin position="37"/>
        <end position="133"/>
    </location>
</feature>
<proteinExistence type="predicted"/>
<dbReference type="EMBL" id="JAIZAY010000018">
    <property type="protein sequence ID" value="KAJ8024404.1"/>
    <property type="molecule type" value="Genomic_DNA"/>
</dbReference>
<keyword evidence="10" id="KW-1185">Reference proteome</keyword>
<comment type="subcellular location">
    <subcellularLocation>
        <location evidence="1">Membrane</location>
        <topology evidence="1">Single-pass type I membrane protein</topology>
    </subcellularLocation>
</comment>
<dbReference type="InterPro" id="IPR036179">
    <property type="entry name" value="Ig-like_dom_sf"/>
</dbReference>
<dbReference type="Proteomes" id="UP001152320">
    <property type="component" value="Chromosome 18"/>
</dbReference>
<evidence type="ECO:0000256" key="1">
    <source>
        <dbReference type="ARBA" id="ARBA00004479"/>
    </source>
</evidence>
<dbReference type="OrthoDB" id="6507807at2759"/>
<name>A0A9Q0YPL2_HOLLE</name>
<dbReference type="GO" id="GO:0098609">
    <property type="term" value="P:cell-cell adhesion"/>
    <property type="evidence" value="ECO:0007669"/>
    <property type="project" value="TreeGrafter"/>
</dbReference>
<dbReference type="InterPro" id="IPR003599">
    <property type="entry name" value="Ig_sub"/>
</dbReference>
<keyword evidence="2 7" id="KW-0472">Membrane</keyword>
<keyword evidence="5" id="KW-0393">Immunoglobulin domain</keyword>
<evidence type="ECO:0000256" key="6">
    <source>
        <dbReference type="SAM" id="MobiDB-lite"/>
    </source>
</evidence>
<evidence type="ECO:0000256" key="2">
    <source>
        <dbReference type="ARBA" id="ARBA00023136"/>
    </source>
</evidence>
<sequence>MRLYGVSRNNSNPKCGLLGYYFVSFVLFKTSFSGVDHGNITVPVNESVILPCNVENPDRSIWLVTKKNSPSNARTLTSGLITFDSHLHTLNVKSNTNFFTYNLIINAARQDMEGIYICKEEGVQRSKRLLFVDVPPTVWLEFNNSKLSDTLDVIMNKEYEIRCWAEGGRPPVTLSWEIDNNTVTEGTQQLQADGSTVSTVIKYRPRLHDAHLSCRTGGQQIVSNIQSDVFVNVMYKPMCDISVQHISDQLSNTYQITCVCLANPRVAGVFLATNNSMYMGKSTIILKTNYPTRTLCKGRNVVGFSETARKTISPLRIKEASFNIKVSSTIPLFYADISSFKHLSDKPQVEEWNMSFVVIITSLAILVLILVLALVAVAKVSKSRLKSEEITSYYFAGDVHENGNVLTENRSRLPSPEIPRKHTEEDEQMYECPRMDQRKNLTTDPQGVREVRSYTSASYVRPDVQETELPFQPGSVTLQAKGQTRDTGMYNDITTPTTDLSSERTLELPSTRREPPIRTYATVDKRLKTKPSILNETSYGFSDAVIRQWAARPDIPSMASWKSSFSDSSYFAFDVNAVPCEIYERYSKICKERWDSVRRGKNTMSREKNISEIE</sequence>
<evidence type="ECO:0000259" key="8">
    <source>
        <dbReference type="SMART" id="SM00409"/>
    </source>
</evidence>
<reference evidence="9" key="1">
    <citation type="submission" date="2021-10" db="EMBL/GenBank/DDBJ databases">
        <title>Tropical sea cucumber genome reveals ecological adaptation and Cuvierian tubules defense mechanism.</title>
        <authorList>
            <person name="Chen T."/>
        </authorList>
    </citation>
    <scope>NUCLEOTIDE SEQUENCE</scope>
    <source>
        <strain evidence="9">Nanhai2018</strain>
        <tissue evidence="9">Muscle</tissue>
    </source>
</reference>
<dbReference type="GO" id="GO:0005911">
    <property type="term" value="C:cell-cell junction"/>
    <property type="evidence" value="ECO:0007669"/>
    <property type="project" value="TreeGrafter"/>
</dbReference>
<evidence type="ECO:0000313" key="10">
    <source>
        <dbReference type="Proteomes" id="UP001152320"/>
    </source>
</evidence>
<dbReference type="SUPFAM" id="SSF48726">
    <property type="entry name" value="Immunoglobulin"/>
    <property type="match status" value="2"/>
</dbReference>
<dbReference type="Pfam" id="PF08205">
    <property type="entry name" value="C2-set_2"/>
    <property type="match status" value="1"/>
</dbReference>
<feature type="transmembrane region" description="Helical" evidence="7">
    <location>
        <begin position="352"/>
        <end position="377"/>
    </location>
</feature>
<dbReference type="InterPro" id="IPR051275">
    <property type="entry name" value="Cell_adhesion_signaling"/>
</dbReference>
<gene>
    <name evidence="9" type="ORF">HOLleu_34305</name>
</gene>
<dbReference type="PANTHER" id="PTHR11640:SF31">
    <property type="entry name" value="IRREGULAR CHIASM C-ROUGHEST PROTEIN-RELATED"/>
    <property type="match status" value="1"/>
</dbReference>
<comment type="caution">
    <text evidence="9">The sequence shown here is derived from an EMBL/GenBank/DDBJ whole genome shotgun (WGS) entry which is preliminary data.</text>
</comment>
<dbReference type="GO" id="GO:0005886">
    <property type="term" value="C:plasma membrane"/>
    <property type="evidence" value="ECO:0007669"/>
    <property type="project" value="TreeGrafter"/>
</dbReference>
<evidence type="ECO:0000256" key="4">
    <source>
        <dbReference type="ARBA" id="ARBA00023180"/>
    </source>
</evidence>
<dbReference type="AlphaFoldDB" id="A0A9Q0YPL2"/>
<dbReference type="InterPro" id="IPR013783">
    <property type="entry name" value="Ig-like_fold"/>
</dbReference>
<accession>A0A9Q0YPL2</accession>
<feature type="region of interest" description="Disordered" evidence="6">
    <location>
        <begin position="409"/>
        <end position="428"/>
    </location>
</feature>
<dbReference type="InterPro" id="IPR013162">
    <property type="entry name" value="CD80_C2-set"/>
</dbReference>
<keyword evidence="3" id="KW-1015">Disulfide bond</keyword>
<keyword evidence="4" id="KW-0325">Glycoprotein</keyword>
<dbReference type="PANTHER" id="PTHR11640">
    <property type="entry name" value="NEPHRIN"/>
    <property type="match status" value="1"/>
</dbReference>
<dbReference type="Gene3D" id="2.60.40.10">
    <property type="entry name" value="Immunoglobulins"/>
    <property type="match status" value="2"/>
</dbReference>
<evidence type="ECO:0000256" key="7">
    <source>
        <dbReference type="SAM" id="Phobius"/>
    </source>
</evidence>
<evidence type="ECO:0000313" key="9">
    <source>
        <dbReference type="EMBL" id="KAJ8024404.1"/>
    </source>
</evidence>
<keyword evidence="7" id="KW-1133">Transmembrane helix</keyword>
<evidence type="ECO:0000256" key="3">
    <source>
        <dbReference type="ARBA" id="ARBA00023157"/>
    </source>
</evidence>
<protein>
    <recommendedName>
        <fullName evidence="8">Immunoglobulin domain-containing protein</fullName>
    </recommendedName>
</protein>
<evidence type="ECO:0000256" key="5">
    <source>
        <dbReference type="ARBA" id="ARBA00023319"/>
    </source>
</evidence>
<keyword evidence="7" id="KW-0812">Transmembrane</keyword>